<gene>
    <name evidence="1" type="ORF">H6G83_34090</name>
</gene>
<sequence>MKAIAAVQANAIACSICSRQSELIIMLTHLGCNPPDQHQCSLWLNCVPNSSQHLPVVGNHHADTRPSRNINP</sequence>
<evidence type="ECO:0000313" key="2">
    <source>
        <dbReference type="Proteomes" id="UP000661112"/>
    </source>
</evidence>
<comment type="caution">
    <text evidence="1">The sequence shown here is derived from an EMBL/GenBank/DDBJ whole genome shotgun (WGS) entry which is preliminary data.</text>
</comment>
<dbReference type="RefSeq" id="WP_190480497.1">
    <property type="nucleotide sequence ID" value="NZ_JACJSG010000099.1"/>
</dbReference>
<organism evidence="1 2">
    <name type="scientific">Anabaena azotica FACHB-119</name>
    <dbReference type="NCBI Taxonomy" id="947527"/>
    <lineage>
        <taxon>Bacteria</taxon>
        <taxon>Bacillati</taxon>
        <taxon>Cyanobacteriota</taxon>
        <taxon>Cyanophyceae</taxon>
        <taxon>Nostocales</taxon>
        <taxon>Nostocaceae</taxon>
        <taxon>Anabaena</taxon>
        <taxon>Anabaena azotica</taxon>
    </lineage>
</organism>
<reference evidence="1 2" key="1">
    <citation type="journal article" date="2020" name="ISME J.">
        <title>Comparative genomics reveals insights into cyanobacterial evolution and habitat adaptation.</title>
        <authorList>
            <person name="Chen M.Y."/>
            <person name="Teng W.K."/>
            <person name="Zhao L."/>
            <person name="Hu C.X."/>
            <person name="Zhou Y.K."/>
            <person name="Han B.P."/>
            <person name="Song L.R."/>
            <person name="Shu W.S."/>
        </authorList>
    </citation>
    <scope>NUCLEOTIDE SEQUENCE [LARGE SCALE GENOMIC DNA]</scope>
    <source>
        <strain evidence="1 2">FACHB-119</strain>
    </source>
</reference>
<dbReference type="EMBL" id="JACJSG010000099">
    <property type="protein sequence ID" value="MBD2505569.1"/>
    <property type="molecule type" value="Genomic_DNA"/>
</dbReference>
<name>A0ABR8DEN1_9NOST</name>
<protein>
    <submittedName>
        <fullName evidence="1">Uncharacterized protein</fullName>
    </submittedName>
</protein>
<keyword evidence="2" id="KW-1185">Reference proteome</keyword>
<proteinExistence type="predicted"/>
<evidence type="ECO:0000313" key="1">
    <source>
        <dbReference type="EMBL" id="MBD2505569.1"/>
    </source>
</evidence>
<accession>A0ABR8DEN1</accession>
<dbReference type="Proteomes" id="UP000661112">
    <property type="component" value="Unassembled WGS sequence"/>
</dbReference>